<feature type="domain" description="Thiolase C-terminal" evidence="1">
    <location>
        <begin position="258"/>
        <end position="387"/>
    </location>
</feature>
<name>A0ABN2NI20_9PSEU</name>
<dbReference type="InterPro" id="IPR002155">
    <property type="entry name" value="Thiolase"/>
</dbReference>
<proteinExistence type="predicted"/>
<reference evidence="2 3" key="1">
    <citation type="journal article" date="2019" name="Int. J. Syst. Evol. Microbiol.">
        <title>The Global Catalogue of Microorganisms (GCM) 10K type strain sequencing project: providing services to taxonomists for standard genome sequencing and annotation.</title>
        <authorList>
            <consortium name="The Broad Institute Genomics Platform"/>
            <consortium name="The Broad Institute Genome Sequencing Center for Infectious Disease"/>
            <person name="Wu L."/>
            <person name="Ma J."/>
        </authorList>
    </citation>
    <scope>NUCLEOTIDE SEQUENCE [LARGE SCALE GENOMIC DNA]</scope>
    <source>
        <strain evidence="2 3">JCM 16009</strain>
    </source>
</reference>
<evidence type="ECO:0000313" key="2">
    <source>
        <dbReference type="EMBL" id="GAA1868871.1"/>
    </source>
</evidence>
<dbReference type="CDD" id="cd00829">
    <property type="entry name" value="SCP-x_thiolase"/>
    <property type="match status" value="1"/>
</dbReference>
<sequence length="394" mass="41011">MNGLGDVAVVGLGVTDMTHRVYGSGRDFAAEALALALADAGLDKSDLDGLLVHGNQTADSSPELANALGLRELRLFSVMYAAGAGAGGMLQYAAMAIGAGLVDTVALVFSDAPLRPRAKASSTQYGGAPSRTPEGWDYLPFVHGDFGVAVSGYALAAQRHMDLYGTTSEQLGAIAVAQRAWAQLNPAAQMRKPMTLSDHQSSRLVVEPLHLFDCCLVSNGAVALVLTSGARARDLPQPPVYLRSVVQSHPGDDGTGDRDGMLVTGASRAGPAALRAADLELSDITLLQLYDCFTYTVLVTLEDLGFCGKGEGGAFVADGKLGPGGSLPTNTGGGQLSSFYMWTFTQLSEAVIQGRGQAGERQVARNDHILVSANGGILRNHASIVMSPHRGART</sequence>
<dbReference type="Gene3D" id="3.40.47.10">
    <property type="match status" value="1"/>
</dbReference>
<accession>A0ABN2NI20</accession>
<evidence type="ECO:0000313" key="3">
    <source>
        <dbReference type="Proteomes" id="UP001500449"/>
    </source>
</evidence>
<evidence type="ECO:0000259" key="1">
    <source>
        <dbReference type="Pfam" id="PF22691"/>
    </source>
</evidence>
<dbReference type="PANTHER" id="PTHR42870">
    <property type="entry name" value="ACETYL-COA C-ACETYLTRANSFERASE"/>
    <property type="match status" value="1"/>
</dbReference>
<dbReference type="RefSeq" id="WP_344423715.1">
    <property type="nucleotide sequence ID" value="NZ_BAAAQK010000023.1"/>
</dbReference>
<dbReference type="SUPFAM" id="SSF53901">
    <property type="entry name" value="Thiolase-like"/>
    <property type="match status" value="2"/>
</dbReference>
<comment type="caution">
    <text evidence="2">The sequence shown here is derived from an EMBL/GenBank/DDBJ whole genome shotgun (WGS) entry which is preliminary data.</text>
</comment>
<keyword evidence="3" id="KW-1185">Reference proteome</keyword>
<gene>
    <name evidence="2" type="ORF">GCM10009836_56760</name>
</gene>
<protein>
    <submittedName>
        <fullName evidence="2">Thiolase</fullName>
    </submittedName>
</protein>
<dbReference type="PANTHER" id="PTHR42870:SF1">
    <property type="entry name" value="NON-SPECIFIC LIPID-TRANSFER PROTEIN-LIKE 2"/>
    <property type="match status" value="1"/>
</dbReference>
<dbReference type="InterPro" id="IPR055140">
    <property type="entry name" value="Thiolase_C_2"/>
</dbReference>
<dbReference type="Pfam" id="PF22691">
    <property type="entry name" value="Thiolase_C_1"/>
    <property type="match status" value="1"/>
</dbReference>
<organism evidence="2 3">
    <name type="scientific">Pseudonocardia ailaonensis</name>
    <dbReference type="NCBI Taxonomy" id="367279"/>
    <lineage>
        <taxon>Bacteria</taxon>
        <taxon>Bacillati</taxon>
        <taxon>Actinomycetota</taxon>
        <taxon>Actinomycetes</taxon>
        <taxon>Pseudonocardiales</taxon>
        <taxon>Pseudonocardiaceae</taxon>
        <taxon>Pseudonocardia</taxon>
    </lineage>
</organism>
<dbReference type="PIRSF" id="PIRSF000429">
    <property type="entry name" value="Ac-CoA_Ac_transf"/>
    <property type="match status" value="1"/>
</dbReference>
<dbReference type="InterPro" id="IPR016039">
    <property type="entry name" value="Thiolase-like"/>
</dbReference>
<dbReference type="Proteomes" id="UP001500449">
    <property type="component" value="Unassembled WGS sequence"/>
</dbReference>
<dbReference type="EMBL" id="BAAAQK010000023">
    <property type="protein sequence ID" value="GAA1868871.1"/>
    <property type="molecule type" value="Genomic_DNA"/>
</dbReference>